<keyword evidence="11" id="KW-1133">Transmembrane helix</keyword>
<evidence type="ECO:0000313" key="16">
    <source>
        <dbReference type="Proteomes" id="UP001161247"/>
    </source>
</evidence>
<dbReference type="SMART" id="SM00220">
    <property type="entry name" value="S_TKc"/>
    <property type="match status" value="1"/>
</dbReference>
<evidence type="ECO:0000256" key="5">
    <source>
        <dbReference type="ARBA" id="ARBA00022741"/>
    </source>
</evidence>
<dbReference type="GO" id="GO:0005524">
    <property type="term" value="F:ATP binding"/>
    <property type="evidence" value="ECO:0007669"/>
    <property type="project" value="UniProtKB-UniRule"/>
</dbReference>
<dbReference type="GO" id="GO:0004674">
    <property type="term" value="F:protein serine/threonine kinase activity"/>
    <property type="evidence" value="ECO:0007669"/>
    <property type="project" value="UniProtKB-KW"/>
</dbReference>
<dbReference type="Pfam" id="PF01657">
    <property type="entry name" value="Stress-antifung"/>
    <property type="match status" value="2"/>
</dbReference>
<protein>
    <submittedName>
        <fullName evidence="15">OLC1v1015693C2</fullName>
    </submittedName>
</protein>
<dbReference type="InterPro" id="IPR017441">
    <property type="entry name" value="Protein_kinase_ATP_BS"/>
</dbReference>
<dbReference type="EMBL" id="OX459125">
    <property type="protein sequence ID" value="CAI9114876.1"/>
    <property type="molecule type" value="Genomic_DNA"/>
</dbReference>
<feature type="domain" description="Gnk2-homologous" evidence="14">
    <location>
        <begin position="24"/>
        <end position="127"/>
    </location>
</feature>
<keyword evidence="3 12" id="KW-0732">Signal</keyword>
<dbReference type="PROSITE" id="PS00108">
    <property type="entry name" value="PROTEIN_KINASE_ST"/>
    <property type="match status" value="1"/>
</dbReference>
<dbReference type="Pfam" id="PF00069">
    <property type="entry name" value="Pkinase"/>
    <property type="match status" value="1"/>
</dbReference>
<evidence type="ECO:0000259" key="13">
    <source>
        <dbReference type="PROSITE" id="PS50011"/>
    </source>
</evidence>
<keyword evidence="11" id="KW-0812">Transmembrane</keyword>
<dbReference type="Gene3D" id="3.30.430.20">
    <property type="entry name" value="Gnk2 domain, C-X8-C-X2-C motif"/>
    <property type="match status" value="2"/>
</dbReference>
<evidence type="ECO:0000256" key="4">
    <source>
        <dbReference type="ARBA" id="ARBA00022737"/>
    </source>
</evidence>
<dbReference type="InterPro" id="IPR008271">
    <property type="entry name" value="Ser/Thr_kinase_AS"/>
</dbReference>
<feature type="domain" description="Protein kinase" evidence="13">
    <location>
        <begin position="326"/>
        <end position="603"/>
    </location>
</feature>
<dbReference type="FunFam" id="1.10.510.10:FF:000336">
    <property type="entry name" value="Cysteine-rich receptor-like protein kinase 2"/>
    <property type="match status" value="1"/>
</dbReference>
<keyword evidence="4" id="KW-0677">Repeat</keyword>
<dbReference type="FunFam" id="3.30.200.20:FF:000177">
    <property type="entry name" value="Cysteine-rich receptor-like protein kinase 2"/>
    <property type="match status" value="1"/>
</dbReference>
<organism evidence="15 16">
    <name type="scientific">Oldenlandia corymbosa var. corymbosa</name>
    <dbReference type="NCBI Taxonomy" id="529605"/>
    <lineage>
        <taxon>Eukaryota</taxon>
        <taxon>Viridiplantae</taxon>
        <taxon>Streptophyta</taxon>
        <taxon>Embryophyta</taxon>
        <taxon>Tracheophyta</taxon>
        <taxon>Spermatophyta</taxon>
        <taxon>Magnoliopsida</taxon>
        <taxon>eudicotyledons</taxon>
        <taxon>Gunneridae</taxon>
        <taxon>Pentapetalae</taxon>
        <taxon>asterids</taxon>
        <taxon>lamiids</taxon>
        <taxon>Gentianales</taxon>
        <taxon>Rubiaceae</taxon>
        <taxon>Rubioideae</taxon>
        <taxon>Spermacoceae</taxon>
        <taxon>Hedyotis-Oldenlandia complex</taxon>
        <taxon>Oldenlandia</taxon>
    </lineage>
</organism>
<name>A0AAV1E3S6_OLDCO</name>
<dbReference type="SUPFAM" id="SSF56112">
    <property type="entry name" value="Protein kinase-like (PK-like)"/>
    <property type="match status" value="1"/>
</dbReference>
<keyword evidence="6" id="KW-0418">Kinase</keyword>
<dbReference type="InterPro" id="IPR002902">
    <property type="entry name" value="GNK2"/>
</dbReference>
<dbReference type="PROSITE" id="PS51473">
    <property type="entry name" value="GNK2"/>
    <property type="match status" value="2"/>
</dbReference>
<evidence type="ECO:0000259" key="14">
    <source>
        <dbReference type="PROSITE" id="PS51473"/>
    </source>
</evidence>
<proteinExistence type="predicted"/>
<dbReference type="PROSITE" id="PS00107">
    <property type="entry name" value="PROTEIN_KINASE_ATP"/>
    <property type="match status" value="1"/>
</dbReference>
<keyword evidence="9" id="KW-0325">Glycoprotein</keyword>
<keyword evidence="16" id="KW-1185">Reference proteome</keyword>
<evidence type="ECO:0000256" key="9">
    <source>
        <dbReference type="ARBA" id="ARBA00023180"/>
    </source>
</evidence>
<keyword evidence="11" id="KW-0472">Membrane</keyword>
<evidence type="ECO:0000256" key="2">
    <source>
        <dbReference type="ARBA" id="ARBA00022679"/>
    </source>
</evidence>
<accession>A0AAV1E3S6</accession>
<gene>
    <name evidence="15" type="ORF">OLC1_LOCUS21505</name>
</gene>
<evidence type="ECO:0000256" key="6">
    <source>
        <dbReference type="ARBA" id="ARBA00022777"/>
    </source>
</evidence>
<evidence type="ECO:0000256" key="8">
    <source>
        <dbReference type="ARBA" id="ARBA00023170"/>
    </source>
</evidence>
<dbReference type="PANTHER" id="PTHR47973">
    <property type="entry name" value="CYSTEINE-RICH RECEPTOR-LIKE PROTEIN KINASE 3"/>
    <property type="match status" value="1"/>
</dbReference>
<dbReference type="InterPro" id="IPR052059">
    <property type="entry name" value="CR_Ser/Thr_kinase"/>
</dbReference>
<feature type="domain" description="Gnk2-homologous" evidence="14">
    <location>
        <begin position="134"/>
        <end position="240"/>
    </location>
</feature>
<evidence type="ECO:0000256" key="12">
    <source>
        <dbReference type="SAM" id="SignalP"/>
    </source>
</evidence>
<sequence length="618" mass="68722">MVMVVAFLAVSIITFESANSDPQTNLLDKGCNQYTPNNVTEFYSNLNASFADLRNQISKDNQHFGTAQRVWTSDTVYAMVQCRNYLSTADCVSCFNSAVSQIRECYPFEGAHVTYDGCFLRREASSFYDQTVLLPGNNQVCGAQTAPQPTSFQTQAEALLQDLKLATPRIKGFFAASKRQLSNGGGDAVYVVSQCTETVRPSDCENCLKLAYGNLLGCLPKTDGRAFDVGCFMRYSTTAFYADNQTTNINPYLGAGGESSNKRKKAIILGALVGVGLLLLILALLLWCQLFRNPKKFEKSNIFGTTEIRGPITYDYKVLKYATRDFNEENKLGEGGFSEVYKATMRNGKVVAVKKLNITSGRAKAEFESEVRLISNVHHRNLVRLLGYASKGADLLLVYEYMAKGSLDRFLYGEKRGHLDWKKRFNIIIGIAKGLAYLHQQYHVCIIHRDIKSSNILLDDDFHPKIADFGLAKHLPGDRSHLSTGFAGTLGYVAPEYAVHGHLSEKVDTYGFGIVILEIISSRRSNNTTVAPVSESLLEQAWKLYETKSHLQLVDESLDLNDYNTAEVKKAIEIALICTQSQPSERPSMSEVVIMLSGDHSIEECRRSNSNISSDTKF</sequence>
<keyword evidence="8" id="KW-0675">Receptor</keyword>
<evidence type="ECO:0000313" key="15">
    <source>
        <dbReference type="EMBL" id="CAI9114876.1"/>
    </source>
</evidence>
<evidence type="ECO:0000256" key="3">
    <source>
        <dbReference type="ARBA" id="ARBA00022729"/>
    </source>
</evidence>
<feature type="signal peptide" evidence="12">
    <location>
        <begin position="1"/>
        <end position="20"/>
    </location>
</feature>
<evidence type="ECO:0000256" key="1">
    <source>
        <dbReference type="ARBA" id="ARBA00022527"/>
    </source>
</evidence>
<keyword evidence="2" id="KW-0808">Transferase</keyword>
<feature type="binding site" evidence="10">
    <location>
        <position position="355"/>
    </location>
    <ligand>
        <name>ATP</name>
        <dbReference type="ChEBI" id="CHEBI:30616"/>
    </ligand>
</feature>
<dbReference type="Gene3D" id="1.10.510.10">
    <property type="entry name" value="Transferase(Phosphotransferase) domain 1"/>
    <property type="match status" value="1"/>
</dbReference>
<feature type="chain" id="PRO_5043684754" evidence="12">
    <location>
        <begin position="21"/>
        <end position="618"/>
    </location>
</feature>
<dbReference type="AlphaFoldDB" id="A0AAV1E3S6"/>
<keyword evidence="1" id="KW-0723">Serine/threonine-protein kinase</keyword>
<dbReference type="FunFam" id="3.30.430.20:FF:000017">
    <property type="entry name" value="Cysteine-rich receptor-like protein kinase 2"/>
    <property type="match status" value="1"/>
</dbReference>
<dbReference type="CDD" id="cd14066">
    <property type="entry name" value="STKc_IRAK"/>
    <property type="match status" value="1"/>
</dbReference>
<dbReference type="PROSITE" id="PS50011">
    <property type="entry name" value="PROTEIN_KINASE_DOM"/>
    <property type="match status" value="1"/>
</dbReference>
<keyword evidence="7 10" id="KW-0067">ATP-binding</keyword>
<evidence type="ECO:0000256" key="11">
    <source>
        <dbReference type="SAM" id="Phobius"/>
    </source>
</evidence>
<dbReference type="InterPro" id="IPR011009">
    <property type="entry name" value="Kinase-like_dom_sf"/>
</dbReference>
<dbReference type="InterPro" id="IPR000719">
    <property type="entry name" value="Prot_kinase_dom"/>
</dbReference>
<dbReference type="CDD" id="cd23509">
    <property type="entry name" value="Gnk2-like"/>
    <property type="match status" value="2"/>
</dbReference>
<feature type="transmembrane region" description="Helical" evidence="11">
    <location>
        <begin position="266"/>
        <end position="287"/>
    </location>
</feature>
<reference evidence="15" key="1">
    <citation type="submission" date="2023-03" db="EMBL/GenBank/DDBJ databases">
        <authorList>
            <person name="Julca I."/>
        </authorList>
    </citation>
    <scope>NUCLEOTIDE SEQUENCE</scope>
</reference>
<keyword evidence="5 10" id="KW-0547">Nucleotide-binding</keyword>
<dbReference type="Proteomes" id="UP001161247">
    <property type="component" value="Chromosome 8"/>
</dbReference>
<evidence type="ECO:0000256" key="10">
    <source>
        <dbReference type="PROSITE-ProRule" id="PRU10141"/>
    </source>
</evidence>
<dbReference type="Gene3D" id="3.30.200.20">
    <property type="entry name" value="Phosphorylase Kinase, domain 1"/>
    <property type="match status" value="1"/>
</dbReference>
<evidence type="ECO:0000256" key="7">
    <source>
        <dbReference type="ARBA" id="ARBA00022840"/>
    </source>
</evidence>
<dbReference type="InterPro" id="IPR038408">
    <property type="entry name" value="GNK2_sf"/>
</dbReference>